<comment type="caution">
    <text evidence="1">The sequence shown here is derived from an EMBL/GenBank/DDBJ whole genome shotgun (WGS) entry which is preliminary data.</text>
</comment>
<name>A0A0W0UIB5_9GAMM</name>
<dbReference type="OrthoDB" id="5654674at2"/>
<evidence type="ECO:0000313" key="1">
    <source>
        <dbReference type="EMBL" id="KTD07634.1"/>
    </source>
</evidence>
<dbReference type="RefSeq" id="WP_058449737.1">
    <property type="nucleotide sequence ID" value="NZ_CAAAJF010000002.1"/>
</dbReference>
<proteinExistence type="predicted"/>
<reference evidence="1 3" key="1">
    <citation type="submission" date="2015-11" db="EMBL/GenBank/DDBJ databases">
        <title>Genomic analysis of 38 Legionella species identifies large and diverse effector repertoires.</title>
        <authorList>
            <person name="Burstein D."/>
            <person name="Amaro F."/>
            <person name="Zusman T."/>
            <person name="Lifshitz Z."/>
            <person name="Cohen O."/>
            <person name="Gilbert J.A."/>
            <person name="Pupko T."/>
            <person name="Shuman H.A."/>
            <person name="Segal G."/>
        </authorList>
    </citation>
    <scope>NUCLEOTIDE SEQUENCE [LARGE SCALE GENOMIC DNA]</scope>
    <source>
        <strain evidence="1 3">JA-26-G1-E2</strain>
    </source>
</reference>
<evidence type="ECO:0000313" key="4">
    <source>
        <dbReference type="Proteomes" id="UP000093336"/>
    </source>
</evidence>
<dbReference type="STRING" id="455.Ljam_1829"/>
<keyword evidence="4" id="KW-1185">Reference proteome</keyword>
<dbReference type="PATRIC" id="fig|455.5.peg.1927"/>
<sequence length="447" mass="51260">MGQNAVEKIHDWSKALPTKVWLQILGYVHYEHSLTYHQFFKPSYARVNKLFNACATTLSKLPSERSYQFMTYCLVGKITAEKLIDDLKFPSEIQYQHVFTQVCLETSKIFKGSSFKKLEKLVSCINEYNDIKDEVIFRVGKKTWKCQRRQLIEFFLEFDAEQHQALLTLTTDKACHAALMALAYLQKNKSLADIEKLACLYAEMGFLRGSLFIVEFCQGFDVWRDAKNSLESNKNSVLLAVLKSALMWEGIGEYIGRYMVNHYQFYYDLTSLLEIIYACQNFTPATKLLLSDVRHYRSPEALLKVIAAAVPSLSGNNDDFTPQERTKITILNKFIDGFALEFEFDEEESLAIENLLEQATGYEDTMLAMLYDAQKTIVSCINNDASFMPLHLPPALSSMSMSLIEPIGDLQIFFDEHPQVSDNREEFYQEVADLCVEFATEDALTMG</sequence>
<protein>
    <submittedName>
        <fullName evidence="1">Uncharacterized protein</fullName>
    </submittedName>
</protein>
<evidence type="ECO:0000313" key="2">
    <source>
        <dbReference type="EMBL" id="OCH99378.1"/>
    </source>
</evidence>
<reference evidence="2 4" key="2">
    <citation type="submission" date="2016-05" db="EMBL/GenBank/DDBJ databases">
        <authorList>
            <person name="Prochazka B."/>
            <person name="Indra A."/>
            <person name="Hasenberger P."/>
            <person name="Blaschitz M."/>
            <person name="Wagner L."/>
            <person name="Wewalka G."/>
            <person name="Sorschag S."/>
            <person name="Schmid D."/>
            <person name="Ruppitsch W."/>
        </authorList>
    </citation>
    <scope>NUCLEOTIDE SEQUENCE [LARGE SCALE GENOMIC DNA]</scope>
    <source>
        <strain evidence="2 4">974010_12</strain>
    </source>
</reference>
<organism evidence="1 3">
    <name type="scientific">Legionella jamestowniensis</name>
    <dbReference type="NCBI Taxonomy" id="455"/>
    <lineage>
        <taxon>Bacteria</taxon>
        <taxon>Pseudomonadati</taxon>
        <taxon>Pseudomonadota</taxon>
        <taxon>Gammaproteobacteria</taxon>
        <taxon>Legionellales</taxon>
        <taxon>Legionellaceae</taxon>
        <taxon>Legionella</taxon>
    </lineage>
</organism>
<dbReference type="EMBL" id="LNYG01000013">
    <property type="protein sequence ID" value="KTD07634.1"/>
    <property type="molecule type" value="Genomic_DNA"/>
</dbReference>
<dbReference type="Proteomes" id="UP000054715">
    <property type="component" value="Unassembled WGS sequence"/>
</dbReference>
<gene>
    <name evidence="2" type="ORF">A8135_06745</name>
    <name evidence="1" type="ORF">Ljam_1829</name>
</gene>
<dbReference type="EMBL" id="LYOZ01000001">
    <property type="protein sequence ID" value="OCH99378.1"/>
    <property type="molecule type" value="Genomic_DNA"/>
</dbReference>
<dbReference type="AlphaFoldDB" id="A0A0W0UIB5"/>
<evidence type="ECO:0000313" key="3">
    <source>
        <dbReference type="Proteomes" id="UP000054715"/>
    </source>
</evidence>
<dbReference type="Proteomes" id="UP000093336">
    <property type="component" value="Unassembled WGS sequence"/>
</dbReference>
<accession>A0A0W0UIB5</accession>